<gene>
    <name evidence="1" type="ORF">SAMN06296065_103408</name>
</gene>
<dbReference type="RefSeq" id="WP_379511576.1">
    <property type="nucleotide sequence ID" value="NZ_JBHSVT010000001.1"/>
</dbReference>
<evidence type="ECO:0000313" key="1">
    <source>
        <dbReference type="EMBL" id="SMP62134.1"/>
    </source>
</evidence>
<accession>A0ABY1Q7P7</accession>
<keyword evidence="2" id="KW-1185">Reference proteome</keyword>
<dbReference type="InterPro" id="IPR003738">
    <property type="entry name" value="SRAP"/>
</dbReference>
<dbReference type="InterPro" id="IPR036590">
    <property type="entry name" value="SRAP-like"/>
</dbReference>
<proteinExistence type="predicted"/>
<dbReference type="Gene3D" id="3.90.1680.10">
    <property type="entry name" value="SOS response associated peptidase-like"/>
    <property type="match status" value="1"/>
</dbReference>
<dbReference type="Pfam" id="PF02586">
    <property type="entry name" value="SRAP"/>
    <property type="match status" value="1"/>
</dbReference>
<sequence>MLYRLDGAAQAVARLFGAEAGNDPWSGGHAAPGQFAPVITAGREAVAGPRPRERTPRRMIPRLWGVPPPPSVQEQRGILTVRNLDSPFWIGNLRNSEFRCLVPATAFMEGGRPSPADGKRRQCWFACTDQPVFAMAAVWKDSEIPSFALLSCPANAALKAEGRDTMPVILPPDPAAQEIWLRGGWDRAKGLVAPYSSSLMTLRS</sequence>
<evidence type="ECO:0000313" key="2">
    <source>
        <dbReference type="Proteomes" id="UP001157910"/>
    </source>
</evidence>
<protein>
    <submittedName>
        <fullName evidence="1">SOS response-associated peptidase YedK</fullName>
    </submittedName>
</protein>
<dbReference type="EMBL" id="FXUI01000003">
    <property type="protein sequence ID" value="SMP62134.1"/>
    <property type="molecule type" value="Genomic_DNA"/>
</dbReference>
<organism evidence="1 2">
    <name type="scientific">Novosphingobium panipatense</name>
    <dbReference type="NCBI Taxonomy" id="428991"/>
    <lineage>
        <taxon>Bacteria</taxon>
        <taxon>Pseudomonadati</taxon>
        <taxon>Pseudomonadota</taxon>
        <taxon>Alphaproteobacteria</taxon>
        <taxon>Sphingomonadales</taxon>
        <taxon>Sphingomonadaceae</taxon>
        <taxon>Novosphingobium</taxon>
    </lineage>
</organism>
<dbReference type="SUPFAM" id="SSF143081">
    <property type="entry name" value="BB1717-like"/>
    <property type="match status" value="1"/>
</dbReference>
<comment type="caution">
    <text evidence="1">The sequence shown here is derived from an EMBL/GenBank/DDBJ whole genome shotgun (WGS) entry which is preliminary data.</text>
</comment>
<dbReference type="Proteomes" id="UP001157910">
    <property type="component" value="Unassembled WGS sequence"/>
</dbReference>
<name>A0ABY1Q7P7_9SPHN</name>
<reference evidence="1 2" key="1">
    <citation type="submission" date="2017-05" db="EMBL/GenBank/DDBJ databases">
        <authorList>
            <person name="Varghese N."/>
            <person name="Submissions S."/>
        </authorList>
    </citation>
    <scope>NUCLEOTIDE SEQUENCE [LARGE SCALE GENOMIC DNA]</scope>
    <source>
        <strain evidence="1 2">SM16</strain>
    </source>
</reference>